<evidence type="ECO:0000313" key="1">
    <source>
        <dbReference type="EMBL" id="CCE55660.1"/>
    </source>
</evidence>
<reference evidence="1 2" key="1">
    <citation type="journal article" date="2012" name="J. Bacteriol.">
        <title>Genome Sequence of Corynebacterium casei UCMA 3821, Isolated from a Smear-Ripened Cheese.</title>
        <authorList>
            <person name="Monnet C."/>
            <person name="Loux V."/>
            <person name="Bento P."/>
            <person name="Gibrat J.F."/>
            <person name="Straub C."/>
            <person name="Bonnarme P."/>
            <person name="Landaud S."/>
            <person name="Irlinger F."/>
        </authorList>
    </citation>
    <scope>NUCLEOTIDE SEQUENCE [LARGE SCALE GENOMIC DNA]</scope>
    <source>
        <strain evidence="1 2">UCMA 3821</strain>
    </source>
</reference>
<comment type="caution">
    <text evidence="1">The sequence shown here is derived from an EMBL/GenBank/DDBJ whole genome shotgun (WGS) entry which is preliminary data.</text>
</comment>
<dbReference type="EMBL" id="CAFW01000083">
    <property type="protein sequence ID" value="CCE55660.1"/>
    <property type="molecule type" value="Genomic_DNA"/>
</dbReference>
<dbReference type="RefSeq" id="WP_006823114.1">
    <property type="nucleotide sequence ID" value="NZ_CAFW01000083.1"/>
</dbReference>
<gene>
    <name evidence="1" type="ORF">CCAS_10835</name>
</gene>
<evidence type="ECO:0000313" key="2">
    <source>
        <dbReference type="Proteomes" id="UP000004840"/>
    </source>
</evidence>
<proteinExistence type="predicted"/>
<dbReference type="Pfam" id="PF20118">
    <property type="entry name" value="DUF6508"/>
    <property type="match status" value="1"/>
</dbReference>
<dbReference type="Proteomes" id="UP000004840">
    <property type="component" value="Unassembled WGS sequence"/>
</dbReference>
<organism evidence="1 2">
    <name type="scientific">Corynebacterium casei UCMA 3821</name>
    <dbReference type="NCBI Taxonomy" id="1110505"/>
    <lineage>
        <taxon>Bacteria</taxon>
        <taxon>Bacillati</taxon>
        <taxon>Actinomycetota</taxon>
        <taxon>Actinomycetes</taxon>
        <taxon>Mycobacteriales</taxon>
        <taxon>Corynebacteriaceae</taxon>
        <taxon>Corynebacterium</taxon>
    </lineage>
</organism>
<accession>G7HZP5</accession>
<sequence length="143" mass="16182">MNTTDHDEEMQLIQHIHNLSALLAQGYRAEFVSPKRLHDDTIQLGWYNYDPQIRDGIEAANMLLGADYNYQENVDAVRDKSVSSALPGDLSTWFTWMSRGERFCDGFLAEQISDGGLYAIVKRLEELIAAGAVSYPPEATRKR</sequence>
<dbReference type="AlphaFoldDB" id="G7HZP5"/>
<dbReference type="InterPro" id="IPR045425">
    <property type="entry name" value="DUF6508"/>
</dbReference>
<protein>
    <submittedName>
        <fullName evidence="1">Uncharacterized protein</fullName>
    </submittedName>
</protein>
<name>G7HZP5_9CORY</name>